<keyword evidence="3" id="KW-1185">Reference proteome</keyword>
<proteinExistence type="predicted"/>
<dbReference type="KEGG" id="dmm:dnm_015650"/>
<gene>
    <name evidence="2" type="ORF">dnm_015650</name>
</gene>
<evidence type="ECO:0000256" key="1">
    <source>
        <dbReference type="SAM" id="SignalP"/>
    </source>
</evidence>
<dbReference type="Proteomes" id="UP000663722">
    <property type="component" value="Chromosome"/>
</dbReference>
<dbReference type="AlphaFoldDB" id="A0A975BHY7"/>
<keyword evidence="1" id="KW-0732">Signal</keyword>
<organism evidence="2 3">
    <name type="scientific">Desulfonema magnum</name>
    <dbReference type="NCBI Taxonomy" id="45655"/>
    <lineage>
        <taxon>Bacteria</taxon>
        <taxon>Pseudomonadati</taxon>
        <taxon>Thermodesulfobacteriota</taxon>
        <taxon>Desulfobacteria</taxon>
        <taxon>Desulfobacterales</taxon>
        <taxon>Desulfococcaceae</taxon>
        <taxon>Desulfonema</taxon>
    </lineage>
</organism>
<dbReference type="InterPro" id="IPR036439">
    <property type="entry name" value="Dockerin_dom_sf"/>
</dbReference>
<sequence length="233" mass="24999">MTTFKFIIIILTAPLVFIFSAAFSCAEGLTHFTDFKRIPSGVCTYAGEVTINGTNAADGEDEVGVFVGDGNGGELLAGAAVIGEAFPGYYFVHIYPDDVTTSEKDGAESQEVLIFRVWDKSEDKEYSVPPSAPYMTYKADEFLVRPSFPPLWTTGTVLGFGLLNLAPPVIRADTDGSGNIDLKDAILVLQIITQIDSDSDVYADAHVSGDGKIGVEAAIYVLRVVADELQPVE</sequence>
<name>A0A975BHY7_9BACT</name>
<accession>A0A975BHY7</accession>
<reference evidence="2" key="1">
    <citation type="journal article" date="2021" name="Microb. Physiol.">
        <title>Proteogenomic Insights into the Physiology of Marine, Sulfate-Reducing, Filamentous Desulfonema limicola and Desulfonema magnum.</title>
        <authorList>
            <person name="Schnaars V."/>
            <person name="Wohlbrand L."/>
            <person name="Scheve S."/>
            <person name="Hinrichs C."/>
            <person name="Reinhardt R."/>
            <person name="Rabus R."/>
        </authorList>
    </citation>
    <scope>NUCLEOTIDE SEQUENCE</scope>
    <source>
        <strain evidence="2">4be13</strain>
    </source>
</reference>
<dbReference type="EMBL" id="CP061800">
    <property type="protein sequence ID" value="QTA85554.1"/>
    <property type="molecule type" value="Genomic_DNA"/>
</dbReference>
<evidence type="ECO:0000313" key="3">
    <source>
        <dbReference type="Proteomes" id="UP000663722"/>
    </source>
</evidence>
<dbReference type="SUPFAM" id="SSF63446">
    <property type="entry name" value="Type I dockerin domain"/>
    <property type="match status" value="1"/>
</dbReference>
<dbReference type="GO" id="GO:0000272">
    <property type="term" value="P:polysaccharide catabolic process"/>
    <property type="evidence" value="ECO:0007669"/>
    <property type="project" value="InterPro"/>
</dbReference>
<dbReference type="PROSITE" id="PS51257">
    <property type="entry name" value="PROKAR_LIPOPROTEIN"/>
    <property type="match status" value="1"/>
</dbReference>
<feature type="chain" id="PRO_5037953164" evidence="1">
    <location>
        <begin position="27"/>
        <end position="233"/>
    </location>
</feature>
<protein>
    <submittedName>
        <fullName evidence="2">Dockerin domain-containing protein</fullName>
    </submittedName>
</protein>
<evidence type="ECO:0000313" key="2">
    <source>
        <dbReference type="EMBL" id="QTA85554.1"/>
    </source>
</evidence>
<feature type="signal peptide" evidence="1">
    <location>
        <begin position="1"/>
        <end position="26"/>
    </location>
</feature>